<dbReference type="RefSeq" id="WP_311695824.1">
    <property type="nucleotide sequence ID" value="NZ_JAVREY010000016.1"/>
</dbReference>
<name>A0ABU2TUH6_9ACTN</name>
<evidence type="ECO:0000256" key="1">
    <source>
        <dbReference type="SAM" id="MobiDB-lite"/>
    </source>
</evidence>
<accession>A0ABU2TUH6</accession>
<dbReference type="EMBL" id="JAVREY010000016">
    <property type="protein sequence ID" value="MDT0464561.1"/>
    <property type="molecule type" value="Genomic_DNA"/>
</dbReference>
<sequence length="235" mass="25745">MPATTNAPESALPDAECGTPDGSPPVRTALTPPTGLTPPTVLMDDQALAEFLTAAVGEYRLVTPETPLPCFALLLGSAEGTTYHVRRVAFGRNARTSDPAARQEFREAIVPEFGPAYENEHRGWWMDSRDLLRASREADALGMDLLGSIHMHPDWHRLGPPSERGKVLSERPTPMDRHLFGRTGWPLNIICYLERRGGAFYHALAAWAPPAQRPSEGAECPEFALRVRTSAPLEA</sequence>
<dbReference type="Proteomes" id="UP001183809">
    <property type="component" value="Unassembled WGS sequence"/>
</dbReference>
<evidence type="ECO:0000313" key="3">
    <source>
        <dbReference type="Proteomes" id="UP001183809"/>
    </source>
</evidence>
<feature type="region of interest" description="Disordered" evidence="1">
    <location>
        <begin position="1"/>
        <end position="37"/>
    </location>
</feature>
<keyword evidence="3" id="KW-1185">Reference proteome</keyword>
<organism evidence="2 3">
    <name type="scientific">Streptomyces gibsoniae</name>
    <dbReference type="NCBI Taxonomy" id="3075529"/>
    <lineage>
        <taxon>Bacteria</taxon>
        <taxon>Bacillati</taxon>
        <taxon>Actinomycetota</taxon>
        <taxon>Actinomycetes</taxon>
        <taxon>Kitasatosporales</taxon>
        <taxon>Streptomycetaceae</taxon>
        <taxon>Streptomyces</taxon>
    </lineage>
</organism>
<proteinExistence type="predicted"/>
<gene>
    <name evidence="2" type="ORF">RM764_16285</name>
</gene>
<dbReference type="SUPFAM" id="SSF102712">
    <property type="entry name" value="JAB1/MPN domain"/>
    <property type="match status" value="1"/>
</dbReference>
<evidence type="ECO:0008006" key="4">
    <source>
        <dbReference type="Google" id="ProtNLM"/>
    </source>
</evidence>
<evidence type="ECO:0000313" key="2">
    <source>
        <dbReference type="EMBL" id="MDT0464561.1"/>
    </source>
</evidence>
<protein>
    <recommendedName>
        <fullName evidence="4">JAB domain-containing protein</fullName>
    </recommendedName>
</protein>
<comment type="caution">
    <text evidence="2">The sequence shown here is derived from an EMBL/GenBank/DDBJ whole genome shotgun (WGS) entry which is preliminary data.</text>
</comment>
<reference evidence="3" key="1">
    <citation type="submission" date="2023-07" db="EMBL/GenBank/DDBJ databases">
        <title>30 novel species of actinomycetes from the DSMZ collection.</title>
        <authorList>
            <person name="Nouioui I."/>
        </authorList>
    </citation>
    <scope>NUCLEOTIDE SEQUENCE [LARGE SCALE GENOMIC DNA]</scope>
    <source>
        <strain evidence="3">DSM 41699</strain>
    </source>
</reference>
<dbReference type="Gene3D" id="3.40.140.10">
    <property type="entry name" value="Cytidine Deaminase, domain 2"/>
    <property type="match status" value="1"/>
</dbReference>